<organism evidence="1 2">
    <name type="scientific">Coprinopsis cinerea (strain Okayama-7 / 130 / ATCC MYA-4618 / FGSC 9003)</name>
    <name type="common">Inky cap fungus</name>
    <name type="synonym">Hormographiella aspergillata</name>
    <dbReference type="NCBI Taxonomy" id="240176"/>
    <lineage>
        <taxon>Eukaryota</taxon>
        <taxon>Fungi</taxon>
        <taxon>Dikarya</taxon>
        <taxon>Basidiomycota</taxon>
        <taxon>Agaricomycotina</taxon>
        <taxon>Agaricomycetes</taxon>
        <taxon>Agaricomycetidae</taxon>
        <taxon>Agaricales</taxon>
        <taxon>Agaricineae</taxon>
        <taxon>Psathyrellaceae</taxon>
        <taxon>Coprinopsis</taxon>
    </lineage>
</organism>
<dbReference type="KEGG" id="cci:CC1G_15849"/>
<dbReference type="AlphaFoldDB" id="D6RLU4"/>
<evidence type="ECO:0000313" key="1">
    <source>
        <dbReference type="EMBL" id="EFI27958.1"/>
    </source>
</evidence>
<sequence length="40" mass="4232">MDSFTTVLSIFTTSQVEDVFVPVEEESGKKGGSGAYCTIA</sequence>
<reference evidence="1 2" key="1">
    <citation type="journal article" date="2010" name="Proc. Natl. Acad. Sci. U.S.A.">
        <title>Insights into evolution of multicellular fungi from the assembled chromosomes of the mushroom Coprinopsis cinerea (Coprinus cinereus).</title>
        <authorList>
            <person name="Stajich J.E."/>
            <person name="Wilke S.K."/>
            <person name="Ahren D."/>
            <person name="Au C.H."/>
            <person name="Birren B.W."/>
            <person name="Borodovsky M."/>
            <person name="Burns C."/>
            <person name="Canback B."/>
            <person name="Casselton L.A."/>
            <person name="Cheng C.K."/>
            <person name="Deng J."/>
            <person name="Dietrich F.S."/>
            <person name="Fargo D.C."/>
            <person name="Farman M.L."/>
            <person name="Gathman A.C."/>
            <person name="Goldberg J."/>
            <person name="Guigo R."/>
            <person name="Hoegger P.J."/>
            <person name="Hooker J.B."/>
            <person name="Huggins A."/>
            <person name="James T.Y."/>
            <person name="Kamada T."/>
            <person name="Kilaru S."/>
            <person name="Kodira C."/>
            <person name="Kues U."/>
            <person name="Kupfer D."/>
            <person name="Kwan H.S."/>
            <person name="Lomsadze A."/>
            <person name="Li W."/>
            <person name="Lilly W.W."/>
            <person name="Ma L.J."/>
            <person name="Mackey A.J."/>
            <person name="Manning G."/>
            <person name="Martin F."/>
            <person name="Muraguchi H."/>
            <person name="Natvig D.O."/>
            <person name="Palmerini H."/>
            <person name="Ramesh M.A."/>
            <person name="Rehmeyer C.J."/>
            <person name="Roe B.A."/>
            <person name="Shenoy N."/>
            <person name="Stanke M."/>
            <person name="Ter-Hovhannisyan V."/>
            <person name="Tunlid A."/>
            <person name="Velagapudi R."/>
            <person name="Vision T.J."/>
            <person name="Zeng Q."/>
            <person name="Zolan M.E."/>
            <person name="Pukkila P.J."/>
        </authorList>
    </citation>
    <scope>NUCLEOTIDE SEQUENCE [LARGE SCALE GENOMIC DNA]</scope>
    <source>
        <strain evidence="2">Okayama-7 / 130 / ATCC MYA-4618 / FGSC 9003</strain>
    </source>
</reference>
<dbReference type="EMBL" id="AACS02000004">
    <property type="protein sequence ID" value="EFI27958.1"/>
    <property type="molecule type" value="Genomic_DNA"/>
</dbReference>
<dbReference type="GeneID" id="9378721"/>
<comment type="caution">
    <text evidence="1">The sequence shown here is derived from an EMBL/GenBank/DDBJ whole genome shotgun (WGS) entry which is preliminary data.</text>
</comment>
<proteinExistence type="predicted"/>
<dbReference type="VEuPathDB" id="FungiDB:CC1G_15849"/>
<protein>
    <submittedName>
        <fullName evidence="1">Fungal mating-type pheromone</fullName>
    </submittedName>
</protein>
<dbReference type="RefSeq" id="XP_002911452.1">
    <property type="nucleotide sequence ID" value="XM_002911406.1"/>
</dbReference>
<dbReference type="Proteomes" id="UP000001861">
    <property type="component" value="Unassembled WGS sequence"/>
</dbReference>
<name>D6RLU4_COPC7</name>
<gene>
    <name evidence="1" type="ORF">CC1G_15849</name>
</gene>
<evidence type="ECO:0000313" key="2">
    <source>
        <dbReference type="Proteomes" id="UP000001861"/>
    </source>
</evidence>
<dbReference type="InParanoid" id="D6RLU4"/>
<dbReference type="HOGENOM" id="CLU_218487_0_1_1"/>
<accession>D6RLU4</accession>
<keyword evidence="2" id="KW-1185">Reference proteome</keyword>